<feature type="transmembrane region" description="Helical" evidence="5">
    <location>
        <begin position="201"/>
        <end position="224"/>
    </location>
</feature>
<dbReference type="InterPro" id="IPR052964">
    <property type="entry name" value="Sporulation_signal_mat"/>
</dbReference>
<dbReference type="PANTHER" id="PTHR39535">
    <property type="entry name" value="SPORULATION-DELAYING PROTEIN SDPB"/>
    <property type="match status" value="1"/>
</dbReference>
<keyword evidence="4 5" id="KW-0472">Membrane</keyword>
<dbReference type="RefSeq" id="WP_090081596.1">
    <property type="nucleotide sequence ID" value="NZ_FOQT01000005.1"/>
</dbReference>
<evidence type="ECO:0000256" key="5">
    <source>
        <dbReference type="SAM" id="Phobius"/>
    </source>
</evidence>
<feature type="transmembrane region" description="Helical" evidence="5">
    <location>
        <begin position="231"/>
        <end position="264"/>
    </location>
</feature>
<feature type="domain" description="HTTM-like" evidence="6">
    <location>
        <begin position="3"/>
        <end position="269"/>
    </location>
</feature>
<dbReference type="InterPro" id="IPR023894">
    <property type="entry name" value="Sporulation_SdpB"/>
</dbReference>
<dbReference type="SMART" id="SM00752">
    <property type="entry name" value="HTTM"/>
    <property type="match status" value="1"/>
</dbReference>
<evidence type="ECO:0000259" key="6">
    <source>
        <dbReference type="SMART" id="SM00752"/>
    </source>
</evidence>
<proteinExistence type="predicted"/>
<dbReference type="PANTHER" id="PTHR39535:SF2">
    <property type="entry name" value="HTTM DOMAIN-CONTAINING PROTEIN"/>
    <property type="match status" value="1"/>
</dbReference>
<protein>
    <submittedName>
        <fullName evidence="7">Antimicrobial peptide system protein, SdpB family</fullName>
    </submittedName>
</protein>
<feature type="transmembrane region" description="Helical" evidence="5">
    <location>
        <begin position="142"/>
        <end position="160"/>
    </location>
</feature>
<evidence type="ECO:0000313" key="7">
    <source>
        <dbReference type="EMBL" id="SFI47304.1"/>
    </source>
</evidence>
<keyword evidence="3 5" id="KW-1133">Transmembrane helix</keyword>
<accession>A0A1I3IH37</accession>
<keyword evidence="2 5" id="KW-0812">Transmembrane</keyword>
<reference evidence="7 8" key="1">
    <citation type="submission" date="2016-10" db="EMBL/GenBank/DDBJ databases">
        <authorList>
            <person name="de Groot N.N."/>
        </authorList>
    </citation>
    <scope>NUCLEOTIDE SEQUENCE [LARGE SCALE GENOMIC DNA]</scope>
    <source>
        <strain evidence="7 8">DSM 26000</strain>
    </source>
</reference>
<evidence type="ECO:0000256" key="2">
    <source>
        <dbReference type="ARBA" id="ARBA00022692"/>
    </source>
</evidence>
<dbReference type="GO" id="GO:0012505">
    <property type="term" value="C:endomembrane system"/>
    <property type="evidence" value="ECO:0007669"/>
    <property type="project" value="UniProtKB-SubCell"/>
</dbReference>
<feature type="transmembrane region" description="Helical" evidence="5">
    <location>
        <begin position="48"/>
        <end position="74"/>
    </location>
</feature>
<evidence type="ECO:0000256" key="4">
    <source>
        <dbReference type="ARBA" id="ARBA00023136"/>
    </source>
</evidence>
<evidence type="ECO:0000256" key="1">
    <source>
        <dbReference type="ARBA" id="ARBA00004127"/>
    </source>
</evidence>
<dbReference type="AlphaFoldDB" id="A0A1I3IH37"/>
<evidence type="ECO:0000313" key="8">
    <source>
        <dbReference type="Proteomes" id="UP000198931"/>
    </source>
</evidence>
<gene>
    <name evidence="7" type="ORF">SAMN05443292_2608</name>
</gene>
<dbReference type="EMBL" id="FOQT01000005">
    <property type="protein sequence ID" value="SFI47304.1"/>
    <property type="molecule type" value="Genomic_DNA"/>
</dbReference>
<evidence type="ECO:0000256" key="3">
    <source>
        <dbReference type="ARBA" id="ARBA00022989"/>
    </source>
</evidence>
<dbReference type="Proteomes" id="UP000198931">
    <property type="component" value="Unassembled WGS sequence"/>
</dbReference>
<organism evidence="7 8">
    <name type="scientific">Halpernia frigidisoli</name>
    <dbReference type="NCBI Taxonomy" id="1125876"/>
    <lineage>
        <taxon>Bacteria</taxon>
        <taxon>Pseudomonadati</taxon>
        <taxon>Bacteroidota</taxon>
        <taxon>Flavobacteriia</taxon>
        <taxon>Flavobacteriales</taxon>
        <taxon>Weeksellaceae</taxon>
        <taxon>Chryseobacterium group</taxon>
        <taxon>Halpernia</taxon>
    </lineage>
</organism>
<sequence length="286" mass="32928">MKVSLNAYNICRTSLAIGTLLTLISNSNYTLFGNNPPEVSFTYYNASLFFILGNTILAKFFAIMVLLFVISGFYPKFSGILHWYVTYSFLISCDVFDGGDQIASNLTLLLLPLTVLDKSQNHWNSNGITFNSNYFLKLIQKIFYNLILVQICVIYLHAFVGKLAIEEWSNGTAAYYWLTHKYFGIAEPFRNFAQHFLANEYITTIITWGTILLEFILASFIFVSQNDKRRIVLFIVATIFHFNILIFHGLASFFFMMLAASSIYLIPLNKNYNLNFTLWQKISKTF</sequence>
<dbReference type="STRING" id="1125876.SAMN05443292_2608"/>
<name>A0A1I3IH37_9FLAO</name>
<keyword evidence="8" id="KW-1185">Reference proteome</keyword>
<dbReference type="OrthoDB" id="128729at2"/>
<comment type="subcellular location">
    <subcellularLocation>
        <location evidence="1">Endomembrane system</location>
        <topology evidence="1">Multi-pass membrane protein</topology>
    </subcellularLocation>
</comment>
<dbReference type="NCBIfam" id="TIGR04033">
    <property type="entry name" value="export_SdpB"/>
    <property type="match status" value="1"/>
</dbReference>
<dbReference type="InterPro" id="IPR011020">
    <property type="entry name" value="HTTM-like"/>
</dbReference>